<dbReference type="AlphaFoldDB" id="A0A8D8L870"/>
<proteinExistence type="predicted"/>
<dbReference type="EMBL" id="HBUE01246444">
    <property type="protein sequence ID" value="CAG6552296.1"/>
    <property type="molecule type" value="Transcribed_RNA"/>
</dbReference>
<keyword evidence="1" id="KW-0812">Transmembrane</keyword>
<dbReference type="EMBL" id="HBUE01353569">
    <property type="protein sequence ID" value="CAG6604605.1"/>
    <property type="molecule type" value="Transcribed_RNA"/>
</dbReference>
<reference evidence="2" key="1">
    <citation type="submission" date="2021-05" db="EMBL/GenBank/DDBJ databases">
        <authorList>
            <person name="Alioto T."/>
            <person name="Alioto T."/>
            <person name="Gomez Garrido J."/>
        </authorList>
    </citation>
    <scope>NUCLEOTIDE SEQUENCE</scope>
</reference>
<accession>A0A8D8L870</accession>
<keyword evidence="1" id="KW-1133">Transmembrane helix</keyword>
<evidence type="ECO:0000256" key="1">
    <source>
        <dbReference type="SAM" id="Phobius"/>
    </source>
</evidence>
<protein>
    <submittedName>
        <fullName evidence="2">(northern house mosquito) hypothetical protein</fullName>
    </submittedName>
</protein>
<evidence type="ECO:0000313" key="2">
    <source>
        <dbReference type="EMBL" id="CAG6604605.1"/>
    </source>
</evidence>
<feature type="transmembrane region" description="Helical" evidence="1">
    <location>
        <begin position="144"/>
        <end position="163"/>
    </location>
</feature>
<sequence length="166" mass="18943">MIVSHDLTRTDVQVSLDIIRNKLKLALLGMLGRLGCTSRRPDAAHEGRVDGKHLLVERVRRLGRLVFLDCHRTAEHPEVRKRRDPFQKFLPEFVVLWQIFLAVEHTLDPFPLELVLLDGIFSPRNRPGAAPAQTTRRRPREGEFRQGVGIVIIVIAATITILVHRT</sequence>
<name>A0A8D8L870_CULPI</name>
<organism evidence="2">
    <name type="scientific">Culex pipiens</name>
    <name type="common">House mosquito</name>
    <dbReference type="NCBI Taxonomy" id="7175"/>
    <lineage>
        <taxon>Eukaryota</taxon>
        <taxon>Metazoa</taxon>
        <taxon>Ecdysozoa</taxon>
        <taxon>Arthropoda</taxon>
        <taxon>Hexapoda</taxon>
        <taxon>Insecta</taxon>
        <taxon>Pterygota</taxon>
        <taxon>Neoptera</taxon>
        <taxon>Endopterygota</taxon>
        <taxon>Diptera</taxon>
        <taxon>Nematocera</taxon>
        <taxon>Culicoidea</taxon>
        <taxon>Culicidae</taxon>
        <taxon>Culicinae</taxon>
        <taxon>Culicini</taxon>
        <taxon>Culex</taxon>
        <taxon>Culex</taxon>
    </lineage>
</organism>
<keyword evidence="1" id="KW-0472">Membrane</keyword>